<name>A0A7V8VAT4_9BACT</name>
<evidence type="ECO:0000313" key="2">
    <source>
        <dbReference type="EMBL" id="MBA2224612.1"/>
    </source>
</evidence>
<dbReference type="InterPro" id="IPR025595">
    <property type="entry name" value="PterinBD-DUF4346"/>
</dbReference>
<dbReference type="Proteomes" id="UP000542342">
    <property type="component" value="Unassembled WGS sequence"/>
</dbReference>
<dbReference type="Pfam" id="PF14251">
    <property type="entry name" value="PterinBD-DUF4346"/>
    <property type="match status" value="1"/>
</dbReference>
<protein>
    <submittedName>
        <fullName evidence="2">Dihydropteroate synthase</fullName>
        <ecNumber evidence="2">2.5.1.15</ecNumber>
    </submittedName>
</protein>
<dbReference type="InterPro" id="IPR045406">
    <property type="entry name" value="DUF6513"/>
</dbReference>
<organism evidence="2 3">
    <name type="scientific">Thermogemmata fonticola</name>
    <dbReference type="NCBI Taxonomy" id="2755323"/>
    <lineage>
        <taxon>Bacteria</taxon>
        <taxon>Pseudomonadati</taxon>
        <taxon>Planctomycetota</taxon>
        <taxon>Planctomycetia</taxon>
        <taxon>Gemmatales</taxon>
        <taxon>Gemmataceae</taxon>
        <taxon>Thermogemmata</taxon>
    </lineage>
</organism>
<gene>
    <name evidence="2" type="ORF">H0921_00370</name>
</gene>
<evidence type="ECO:0000313" key="3">
    <source>
        <dbReference type="Proteomes" id="UP000542342"/>
    </source>
</evidence>
<dbReference type="Pfam" id="PF20123">
    <property type="entry name" value="DUF6513"/>
    <property type="match status" value="1"/>
</dbReference>
<dbReference type="InterPro" id="IPR011005">
    <property type="entry name" value="Dihydropteroate_synth-like_sf"/>
</dbReference>
<accession>A0A7V8VAT4</accession>
<feature type="domain" description="Pterin-binding" evidence="1">
    <location>
        <begin position="109"/>
        <end position="337"/>
    </location>
</feature>
<dbReference type="Gene3D" id="3.20.20.20">
    <property type="entry name" value="Dihydropteroate synthase-like"/>
    <property type="match status" value="1"/>
</dbReference>
<dbReference type="GO" id="GO:0042558">
    <property type="term" value="P:pteridine-containing compound metabolic process"/>
    <property type="evidence" value="ECO:0007669"/>
    <property type="project" value="InterPro"/>
</dbReference>
<dbReference type="InterPro" id="IPR000489">
    <property type="entry name" value="Pterin-binding_dom"/>
</dbReference>
<sequence>MIKQRKRWLFVTGKLAEPALRRIVAELSQKIDFDYQIITLNISVAALMTTEWVARHFPKNVIGDIILLPGLCRGSPEIVTQATGIPAKHGPRDLLDLPEYFNLKSNKLLDDYGKFDIEIIAEINNVPSKPWDTVLAEAQKYRSDGADIIDIGCEPGNIYHQVKDVIQRLCDLGFRISIDSLKPEEIELALEGGANVVLSINSTNIKYVPHWLERFPNVEFVVIPDTVNDLTTLYKNAEQLLRWNAKIRVDPILEPIGHCFFNSLLRYAKVRYEYPDIPMLMGVGNITELTEVDSAGINVILAAICQELKVQSVLTTSVANWSRSSIKEWDLARRLVFYAVQHQTIPKRIEPNLVVLRDSKLREIGENTILELAHNVKDPNYRIIAELGNIYIFNNTIYLQGTDPFKLFQQLLQIDHNISPSHAFYLGYEMAKAEIALILHKNYTQDQPLNWGFLTPKEDEIH</sequence>
<dbReference type="AlphaFoldDB" id="A0A7V8VAT4"/>
<dbReference type="PROSITE" id="PS50972">
    <property type="entry name" value="PTERIN_BINDING"/>
    <property type="match status" value="1"/>
</dbReference>
<dbReference type="EC" id="2.5.1.15" evidence="2"/>
<evidence type="ECO:0000259" key="1">
    <source>
        <dbReference type="PROSITE" id="PS50972"/>
    </source>
</evidence>
<keyword evidence="3" id="KW-1185">Reference proteome</keyword>
<dbReference type="SUPFAM" id="SSF51717">
    <property type="entry name" value="Dihydropteroate synthetase-like"/>
    <property type="match status" value="1"/>
</dbReference>
<reference evidence="2 3" key="1">
    <citation type="submission" date="2020-07" db="EMBL/GenBank/DDBJ databases">
        <title>Thermogemmata thermophila gen. nov., sp. nov., a novel moderate thermophilic planctomycete from a Kamchatka hot spring.</title>
        <authorList>
            <person name="Elcheninov A.G."/>
            <person name="Podosokorskaya O.A."/>
            <person name="Kovaleva O.L."/>
            <person name="Novikov A."/>
            <person name="Bonch-Osmolovskaya E.A."/>
            <person name="Toshchakov S.V."/>
            <person name="Kublanov I.V."/>
        </authorList>
    </citation>
    <scope>NUCLEOTIDE SEQUENCE [LARGE SCALE GENOMIC DNA]</scope>
    <source>
        <strain evidence="2 3">2918</strain>
    </source>
</reference>
<dbReference type="GO" id="GO:0004156">
    <property type="term" value="F:dihydropteroate synthase activity"/>
    <property type="evidence" value="ECO:0007669"/>
    <property type="project" value="UniProtKB-EC"/>
</dbReference>
<proteinExistence type="predicted"/>
<comment type="caution">
    <text evidence="2">The sequence shown here is derived from an EMBL/GenBank/DDBJ whole genome shotgun (WGS) entry which is preliminary data.</text>
</comment>
<dbReference type="Pfam" id="PF00809">
    <property type="entry name" value="Pterin_bind"/>
    <property type="match status" value="1"/>
</dbReference>
<keyword evidence="2" id="KW-0808">Transferase</keyword>
<dbReference type="EMBL" id="JACEFB010000001">
    <property type="protein sequence ID" value="MBA2224612.1"/>
    <property type="molecule type" value="Genomic_DNA"/>
</dbReference>